<keyword evidence="3" id="KW-0677">Repeat</keyword>
<evidence type="ECO:0000313" key="6">
    <source>
        <dbReference type="Proteomes" id="UP000248066"/>
    </source>
</evidence>
<dbReference type="GO" id="GO:0005829">
    <property type="term" value="C:cytosol"/>
    <property type="evidence" value="ECO:0007669"/>
    <property type="project" value="TreeGrafter"/>
</dbReference>
<dbReference type="PROSITE" id="PS00101">
    <property type="entry name" value="HEXAPEP_TRANSFERASES"/>
    <property type="match status" value="1"/>
</dbReference>
<evidence type="ECO:0000313" key="5">
    <source>
        <dbReference type="EMBL" id="PYZ96103.1"/>
    </source>
</evidence>
<dbReference type="Pfam" id="PF00132">
    <property type="entry name" value="Hexapep"/>
    <property type="match status" value="1"/>
</dbReference>
<dbReference type="InterPro" id="IPR024688">
    <property type="entry name" value="Mac_dom"/>
</dbReference>
<feature type="domain" description="Maltose/galactoside acetyltransferase" evidence="4">
    <location>
        <begin position="5"/>
        <end position="59"/>
    </location>
</feature>
<protein>
    <submittedName>
        <fullName evidence="5">Acetyltransferase</fullName>
    </submittedName>
</protein>
<keyword evidence="6" id="KW-1185">Reference proteome</keyword>
<dbReference type="EMBL" id="PDOF01000003">
    <property type="protein sequence ID" value="PYZ96103.1"/>
    <property type="molecule type" value="Genomic_DNA"/>
</dbReference>
<proteinExistence type="inferred from homology"/>
<dbReference type="PANTHER" id="PTHR23416:SF23">
    <property type="entry name" value="ACETYLTRANSFERASE C18B11.09C-RELATED"/>
    <property type="match status" value="1"/>
</dbReference>
<dbReference type="InterPro" id="IPR001451">
    <property type="entry name" value="Hexapep"/>
</dbReference>
<evidence type="ECO:0000259" key="4">
    <source>
        <dbReference type="SMART" id="SM01266"/>
    </source>
</evidence>
<dbReference type="InterPro" id="IPR051159">
    <property type="entry name" value="Hexapeptide_acetyltransf"/>
</dbReference>
<evidence type="ECO:0000256" key="3">
    <source>
        <dbReference type="ARBA" id="ARBA00022737"/>
    </source>
</evidence>
<sequence>MRSEKERMLAGEWFNPADPALEKERERARELTNRFNGLKENEYEEKVSVLRELFGTAAGDVYLEQTFRCDYGSNIHVGNNFFANFDCVFLDVGPITFGDHCMLGPGVHIYTASHPMEAAGRKAERFEIGKPVTVGSDVWIGGGAIINPGVTIGNGAVLGSGAVVTKDVPPHTFCAGNPARVIRTIDNEDRQSGW</sequence>
<reference evidence="5 6" key="1">
    <citation type="submission" date="2017-10" db="EMBL/GenBank/DDBJ databases">
        <title>Bacillus sp. nov., a halophilic bacterium isolated from a Yangshapao Lake.</title>
        <authorList>
            <person name="Wang H."/>
        </authorList>
    </citation>
    <scope>NUCLEOTIDE SEQUENCE [LARGE SCALE GENOMIC DNA]</scope>
    <source>
        <strain evidence="5 6">YSP-3</strain>
    </source>
</reference>
<keyword evidence="2 5" id="KW-0808">Transferase</keyword>
<dbReference type="OrthoDB" id="9812571at2"/>
<dbReference type="PANTHER" id="PTHR23416">
    <property type="entry name" value="SIALIC ACID SYNTHASE-RELATED"/>
    <property type="match status" value="1"/>
</dbReference>
<evidence type="ECO:0000256" key="2">
    <source>
        <dbReference type="ARBA" id="ARBA00022679"/>
    </source>
</evidence>
<dbReference type="InterPro" id="IPR011004">
    <property type="entry name" value="Trimer_LpxA-like_sf"/>
</dbReference>
<dbReference type="GO" id="GO:0008374">
    <property type="term" value="F:O-acyltransferase activity"/>
    <property type="evidence" value="ECO:0007669"/>
    <property type="project" value="TreeGrafter"/>
</dbReference>
<organism evidence="5 6">
    <name type="scientific">Alteribacter lacisalsi</name>
    <dbReference type="NCBI Taxonomy" id="2045244"/>
    <lineage>
        <taxon>Bacteria</taxon>
        <taxon>Bacillati</taxon>
        <taxon>Bacillota</taxon>
        <taxon>Bacilli</taxon>
        <taxon>Bacillales</taxon>
        <taxon>Bacillaceae</taxon>
        <taxon>Alteribacter</taxon>
    </lineage>
</organism>
<name>A0A2W0H2S1_9BACI</name>
<accession>A0A2W0H2S1</accession>
<dbReference type="Proteomes" id="UP000248066">
    <property type="component" value="Unassembled WGS sequence"/>
</dbReference>
<comment type="similarity">
    <text evidence="1">Belongs to the transferase hexapeptide repeat family.</text>
</comment>
<dbReference type="GO" id="GO:0016407">
    <property type="term" value="F:acetyltransferase activity"/>
    <property type="evidence" value="ECO:0007669"/>
    <property type="project" value="InterPro"/>
</dbReference>
<dbReference type="InterPro" id="IPR018357">
    <property type="entry name" value="Hexapep_transf_CS"/>
</dbReference>
<dbReference type="Pfam" id="PF12464">
    <property type="entry name" value="Mac"/>
    <property type="match status" value="1"/>
</dbReference>
<dbReference type="CDD" id="cd03357">
    <property type="entry name" value="LbH_MAT_GAT"/>
    <property type="match status" value="1"/>
</dbReference>
<dbReference type="FunFam" id="2.160.10.10:FF:000008">
    <property type="entry name" value="Maltose O-acetyltransferase"/>
    <property type="match status" value="1"/>
</dbReference>
<dbReference type="SMART" id="SM01266">
    <property type="entry name" value="Mac"/>
    <property type="match status" value="1"/>
</dbReference>
<dbReference type="AlphaFoldDB" id="A0A2W0H2S1"/>
<gene>
    <name evidence="5" type="ORF">CR205_17190</name>
</gene>
<dbReference type="RefSeq" id="WP_110521378.1">
    <property type="nucleotide sequence ID" value="NZ_PDOF01000003.1"/>
</dbReference>
<dbReference type="SUPFAM" id="SSF51161">
    <property type="entry name" value="Trimeric LpxA-like enzymes"/>
    <property type="match status" value="1"/>
</dbReference>
<evidence type="ECO:0000256" key="1">
    <source>
        <dbReference type="ARBA" id="ARBA00007274"/>
    </source>
</evidence>
<comment type="caution">
    <text evidence="5">The sequence shown here is derived from an EMBL/GenBank/DDBJ whole genome shotgun (WGS) entry which is preliminary data.</text>
</comment>
<dbReference type="Gene3D" id="2.160.10.10">
    <property type="entry name" value="Hexapeptide repeat proteins"/>
    <property type="match status" value="1"/>
</dbReference>